<evidence type="ECO:0000259" key="10">
    <source>
        <dbReference type="Pfam" id="PF13393"/>
    </source>
</evidence>
<evidence type="ECO:0000256" key="3">
    <source>
        <dbReference type="ARBA" id="ARBA00005539"/>
    </source>
</evidence>
<comment type="caution">
    <text evidence="11">The sequence shown here is derived from an EMBL/GenBank/DDBJ whole genome shotgun (WGS) entry which is preliminary data.</text>
</comment>
<evidence type="ECO:0000313" key="11">
    <source>
        <dbReference type="EMBL" id="MBC8519856.1"/>
    </source>
</evidence>
<comment type="subunit">
    <text evidence="4 8">Heteromultimer composed of HisG and HisZ subunits.</text>
</comment>
<evidence type="ECO:0000313" key="12">
    <source>
        <dbReference type="Proteomes" id="UP000654401"/>
    </source>
</evidence>
<dbReference type="GO" id="GO:0004821">
    <property type="term" value="F:histidine-tRNA ligase activity"/>
    <property type="evidence" value="ECO:0007669"/>
    <property type="project" value="TreeGrafter"/>
</dbReference>
<evidence type="ECO:0000256" key="7">
    <source>
        <dbReference type="ARBA" id="ARBA00025246"/>
    </source>
</evidence>
<keyword evidence="8" id="KW-0028">Amino-acid biosynthesis</keyword>
<dbReference type="Proteomes" id="UP000654401">
    <property type="component" value="Unassembled WGS sequence"/>
</dbReference>
<dbReference type="GO" id="GO:0005737">
    <property type="term" value="C:cytoplasm"/>
    <property type="evidence" value="ECO:0007669"/>
    <property type="project" value="UniProtKB-SubCell"/>
</dbReference>
<evidence type="ECO:0000256" key="8">
    <source>
        <dbReference type="HAMAP-Rule" id="MF_00125"/>
    </source>
</evidence>
<dbReference type="NCBIfam" id="TIGR00443">
    <property type="entry name" value="hisZ_biosyn_reg"/>
    <property type="match status" value="1"/>
</dbReference>
<dbReference type="NCBIfam" id="NF009086">
    <property type="entry name" value="PRK12421.1"/>
    <property type="match status" value="1"/>
</dbReference>
<dbReference type="EMBL" id="JACNFK010000028">
    <property type="protein sequence ID" value="MBC8519856.1"/>
    <property type="molecule type" value="Genomic_DNA"/>
</dbReference>
<feature type="binding site" evidence="9">
    <location>
        <position position="130"/>
    </location>
    <ligand>
        <name>L-histidine</name>
        <dbReference type="ChEBI" id="CHEBI:57595"/>
    </ligand>
</feature>
<comment type="function">
    <text evidence="7 8">Required for the first step of histidine biosynthesis. May allow the feedback regulation of ATP phosphoribosyltransferase activity by histidine.</text>
</comment>
<organism evidence="11 12">
    <name type="scientific">Candidatus Thiopontia autotrophica</name>
    <dbReference type="NCBI Taxonomy" id="2841688"/>
    <lineage>
        <taxon>Bacteria</taxon>
        <taxon>Pseudomonadati</taxon>
        <taxon>Pseudomonadota</taxon>
        <taxon>Gammaproteobacteria</taxon>
        <taxon>Candidatus Thiopontia</taxon>
    </lineage>
</organism>
<dbReference type="InterPro" id="IPR045864">
    <property type="entry name" value="aa-tRNA-synth_II/BPL/LPL"/>
</dbReference>
<dbReference type="GO" id="GO:0016757">
    <property type="term" value="F:glycosyltransferase activity"/>
    <property type="evidence" value="ECO:0007669"/>
    <property type="project" value="UniProtKB-KW"/>
</dbReference>
<accession>A0A8J6TQE1</accession>
<reference evidence="11 12" key="1">
    <citation type="submission" date="2020-08" db="EMBL/GenBank/DDBJ databases">
        <title>Bridging the membrane lipid divide: bacteria of the FCB group superphylum have the potential to synthesize archaeal ether lipids.</title>
        <authorList>
            <person name="Villanueva L."/>
            <person name="Von Meijenfeldt F.A.B."/>
            <person name="Westbye A.B."/>
            <person name="Yadav S."/>
            <person name="Hopmans E.C."/>
            <person name="Dutilh B.E."/>
            <person name="Sinninghe Damste J.S."/>
        </authorList>
    </citation>
    <scope>NUCLEOTIDE SEQUENCE [LARGE SCALE GENOMIC DNA]</scope>
    <source>
        <strain evidence="11">NIOZ-UU100</strain>
    </source>
</reference>
<protein>
    <recommendedName>
        <fullName evidence="5 8">ATP phosphoribosyltransferase regulatory subunit</fullName>
    </recommendedName>
</protein>
<comment type="miscellaneous">
    <text evidence="8">This function is generally fulfilled by the C-terminal part of HisG, which is missing in some bacteria such as this one.</text>
</comment>
<evidence type="ECO:0000256" key="2">
    <source>
        <dbReference type="ARBA" id="ARBA00004667"/>
    </source>
</evidence>
<comment type="similarity">
    <text evidence="3 8">Belongs to the class-II aminoacyl-tRNA synthetase family. HisZ subfamily.</text>
</comment>
<dbReference type="PIRSF" id="PIRSF001549">
    <property type="entry name" value="His-tRNA_synth"/>
    <property type="match status" value="1"/>
</dbReference>
<keyword evidence="6 8" id="KW-0963">Cytoplasm</keyword>
<dbReference type="GO" id="GO:0000105">
    <property type="term" value="P:L-histidine biosynthetic process"/>
    <property type="evidence" value="ECO:0007669"/>
    <property type="project" value="UniProtKB-UniRule"/>
</dbReference>
<dbReference type="PANTHER" id="PTHR43707">
    <property type="entry name" value="HISTIDYL-TRNA SYNTHETASE"/>
    <property type="match status" value="1"/>
</dbReference>
<dbReference type="GO" id="GO:0006427">
    <property type="term" value="P:histidyl-tRNA aminoacylation"/>
    <property type="evidence" value="ECO:0007669"/>
    <property type="project" value="TreeGrafter"/>
</dbReference>
<evidence type="ECO:0000256" key="4">
    <source>
        <dbReference type="ARBA" id="ARBA00011496"/>
    </source>
</evidence>
<dbReference type="PANTHER" id="PTHR43707:SF1">
    <property type="entry name" value="HISTIDINE--TRNA LIGASE, MITOCHONDRIAL-RELATED"/>
    <property type="match status" value="1"/>
</dbReference>
<sequence>MQSLENWRLPDGIEELLPAEVVEIESLRRKVLDLFHGWGYETVIPPLIEYLESLLTGTGNDLDLQTFKLTDQLTGRMMGVRADMTPQVARIDAHRLNREGPVRLCYLGSVLHTRPEISGATRSPIQVGAELYGHAGIESDLEVIRLMLEMLDLAGQESLVLDLGHVGIYRSLVERADLSAQDEFMLFDALQRKASVEVEAVVGGVKDEGLRSQLLALKDLNGGVEVLEEAKTLLDPSAHQAISTLELIAETASRQQWNVEMHFDLAELRGYDYHTGVVFAAYAPGKGEAVAQGGRYDNVGAVFGRARPATGFSADIKNLVASGGDRNYPLPAIFAPHSEDGALSVEIDNLRRSGERVIVELPGQNETAGDMGCDRQLVLNDGGWTVEPTK</sequence>
<evidence type="ECO:0000256" key="6">
    <source>
        <dbReference type="ARBA" id="ARBA00022490"/>
    </source>
</evidence>
<keyword evidence="11" id="KW-0808">Transferase</keyword>
<dbReference type="InterPro" id="IPR004517">
    <property type="entry name" value="HisZ"/>
</dbReference>
<feature type="domain" description="Class II Histidinyl-tRNA synthetase (HisRS)-like catalytic core" evidence="10">
    <location>
        <begin position="12"/>
        <end position="319"/>
    </location>
</feature>
<feature type="binding site" evidence="9">
    <location>
        <begin position="83"/>
        <end position="85"/>
    </location>
    <ligand>
        <name>L-histidine</name>
        <dbReference type="ChEBI" id="CHEBI:57595"/>
    </ligand>
</feature>
<comment type="subcellular location">
    <subcellularLocation>
        <location evidence="1 8">Cytoplasm</location>
    </subcellularLocation>
</comment>
<dbReference type="CDD" id="cd00773">
    <property type="entry name" value="HisRS-like_core"/>
    <property type="match status" value="1"/>
</dbReference>
<dbReference type="SUPFAM" id="SSF55681">
    <property type="entry name" value="Class II aaRS and biotin synthetases"/>
    <property type="match status" value="1"/>
</dbReference>
<dbReference type="HAMAP" id="MF_00125">
    <property type="entry name" value="HisZ"/>
    <property type="match status" value="1"/>
</dbReference>
<evidence type="ECO:0000256" key="5">
    <source>
        <dbReference type="ARBA" id="ARBA00020397"/>
    </source>
</evidence>
<dbReference type="UniPathway" id="UPA00031">
    <property type="reaction ID" value="UER00006"/>
</dbReference>
<dbReference type="InterPro" id="IPR004516">
    <property type="entry name" value="HisRS/HisZ"/>
</dbReference>
<dbReference type="InterPro" id="IPR041715">
    <property type="entry name" value="HisRS-like_core"/>
</dbReference>
<evidence type="ECO:0000256" key="1">
    <source>
        <dbReference type="ARBA" id="ARBA00004496"/>
    </source>
</evidence>
<name>A0A8J6TQE1_9GAMM</name>
<dbReference type="Pfam" id="PF13393">
    <property type="entry name" value="tRNA-synt_His"/>
    <property type="match status" value="1"/>
</dbReference>
<dbReference type="NCBIfam" id="NF008935">
    <property type="entry name" value="PRK12292.1-1"/>
    <property type="match status" value="1"/>
</dbReference>
<keyword evidence="8" id="KW-0368">Histidine biosynthesis</keyword>
<dbReference type="AlphaFoldDB" id="A0A8J6TQE1"/>
<dbReference type="Gene3D" id="3.30.930.10">
    <property type="entry name" value="Bira Bifunctional Protein, Domain 2"/>
    <property type="match status" value="1"/>
</dbReference>
<feature type="binding site" evidence="9">
    <location>
        <position position="126"/>
    </location>
    <ligand>
        <name>L-histidine</name>
        <dbReference type="ChEBI" id="CHEBI:57595"/>
    </ligand>
</feature>
<keyword evidence="11" id="KW-0328">Glycosyltransferase</keyword>
<feature type="binding site" evidence="9">
    <location>
        <position position="269"/>
    </location>
    <ligand>
        <name>L-histidine</name>
        <dbReference type="ChEBI" id="CHEBI:57595"/>
    </ligand>
</feature>
<proteinExistence type="inferred from homology"/>
<evidence type="ECO:0000256" key="9">
    <source>
        <dbReference type="PIRSR" id="PIRSR001549-1"/>
    </source>
</evidence>
<gene>
    <name evidence="8" type="primary">hisZ</name>
    <name evidence="11" type="ORF">H8D24_05570</name>
</gene>
<comment type="pathway">
    <text evidence="2 8">Amino-acid biosynthesis; L-histidine biosynthesis; L-histidine from 5-phospho-alpha-D-ribose 1-diphosphate: step 1/9.</text>
</comment>